<name>A0A1I2RJN2_9LACO</name>
<gene>
    <name evidence="1" type="ORF">SAMN02910432_01171</name>
</gene>
<reference evidence="2" key="1">
    <citation type="submission" date="2016-10" db="EMBL/GenBank/DDBJ databases">
        <authorList>
            <person name="Varghese N."/>
            <person name="Submissions S."/>
        </authorList>
    </citation>
    <scope>NUCLEOTIDE SEQUENCE [LARGE SCALE GENOMIC DNA]</scope>
    <source>
        <strain evidence="2">DSM 20403</strain>
    </source>
</reference>
<accession>A0A1I2RJN2</accession>
<evidence type="ECO:0000313" key="1">
    <source>
        <dbReference type="EMBL" id="SFG38837.1"/>
    </source>
</evidence>
<sequence length="116" mass="12618">MEKVGEVFHDSIHEFVADVSALVLLVNQNVVQECGGSSVVKGTQQADQPVSIQAEMTCVELRIAVTSLLGYLPDSQPTERKSRLRSSSVKSPVGLYSIVIVIFPVCFPVHCSSDER</sequence>
<dbReference type="Proteomes" id="UP000182635">
    <property type="component" value="Unassembled WGS sequence"/>
</dbReference>
<dbReference type="EMBL" id="FOPI01000016">
    <property type="protein sequence ID" value="SFG38837.1"/>
    <property type="molecule type" value="Genomic_DNA"/>
</dbReference>
<evidence type="ECO:0000313" key="2">
    <source>
        <dbReference type="Proteomes" id="UP000182635"/>
    </source>
</evidence>
<organism evidence="1 2">
    <name type="scientific">Ligilactobacillus ruminis DSM 20403 = NBRC 102161</name>
    <dbReference type="NCBI Taxonomy" id="1423798"/>
    <lineage>
        <taxon>Bacteria</taxon>
        <taxon>Bacillati</taxon>
        <taxon>Bacillota</taxon>
        <taxon>Bacilli</taxon>
        <taxon>Lactobacillales</taxon>
        <taxon>Lactobacillaceae</taxon>
        <taxon>Ligilactobacillus</taxon>
    </lineage>
</organism>
<protein>
    <submittedName>
        <fullName evidence="1">Uncharacterized protein</fullName>
    </submittedName>
</protein>
<dbReference type="AlphaFoldDB" id="A0A1I2RJN2"/>
<proteinExistence type="predicted"/>